<feature type="region of interest" description="Disordered" evidence="1">
    <location>
        <begin position="1"/>
        <end position="22"/>
    </location>
</feature>
<proteinExistence type="predicted"/>
<feature type="region of interest" description="Disordered" evidence="1">
    <location>
        <begin position="101"/>
        <end position="121"/>
    </location>
</feature>
<evidence type="ECO:0000313" key="2">
    <source>
        <dbReference type="EMBL" id="KIU00661.1"/>
    </source>
</evidence>
<comment type="caution">
    <text evidence="2">The sequence shown here is derived from an EMBL/GenBank/DDBJ whole genome shotgun (WGS) entry which is preliminary data.</text>
</comment>
<feature type="non-terminal residue" evidence="2">
    <location>
        <position position="121"/>
    </location>
</feature>
<name>A0AA40JPF9_STAAU</name>
<organism evidence="2 3">
    <name type="scientific">Staphylococcus aureus</name>
    <dbReference type="NCBI Taxonomy" id="1280"/>
    <lineage>
        <taxon>Bacteria</taxon>
        <taxon>Bacillati</taxon>
        <taxon>Bacillota</taxon>
        <taxon>Bacilli</taxon>
        <taxon>Bacillales</taxon>
        <taxon>Staphylococcaceae</taxon>
        <taxon>Staphylococcus</taxon>
    </lineage>
</organism>
<accession>A0AA40JPF9</accession>
<dbReference type="Proteomes" id="UP000032274">
    <property type="component" value="Unassembled WGS sequence"/>
</dbReference>
<gene>
    <name evidence="2" type="ORF">QU38_02790</name>
</gene>
<sequence>MQQCRPALATHDQKPDVAPHYRDEQRCRARRLLASSLKCAPESGGIPLRRLAQHRHEPSDIGPVAPDRLIGDAAMLLEPREVSRHVRVIVSHRFNRWDDTAASQELDEVPCASPPPLRARG</sequence>
<reference evidence="2 3" key="1">
    <citation type="submission" date="2015-01" db="EMBL/GenBank/DDBJ databases">
        <title>Characterization of Swiss Staphylococcus aureus strains involved in food poisoning.</title>
        <authorList>
            <person name="Crovadore J."/>
            <person name="Chablais R."/>
            <person name="Tonacini J."/>
            <person name="Schnyder B."/>
            <person name="Lefort F."/>
        </authorList>
    </citation>
    <scope>NUCLEOTIDE SEQUENCE [LARGE SCALE GENOMIC DNA]</scope>
    <source>
        <strain evidence="2 3">SA-120</strain>
    </source>
</reference>
<evidence type="ECO:0000313" key="3">
    <source>
        <dbReference type="Proteomes" id="UP000032274"/>
    </source>
</evidence>
<feature type="compositionally biased region" description="Basic and acidic residues" evidence="1">
    <location>
        <begin position="11"/>
        <end position="22"/>
    </location>
</feature>
<protein>
    <submittedName>
        <fullName evidence="2">Uncharacterized protein</fullName>
    </submittedName>
</protein>
<feature type="compositionally biased region" description="Pro residues" evidence="1">
    <location>
        <begin position="112"/>
        <end position="121"/>
    </location>
</feature>
<evidence type="ECO:0000256" key="1">
    <source>
        <dbReference type="SAM" id="MobiDB-lite"/>
    </source>
</evidence>
<dbReference type="EMBL" id="JXIG01000584">
    <property type="protein sequence ID" value="KIU00661.1"/>
    <property type="molecule type" value="Genomic_DNA"/>
</dbReference>
<dbReference type="AlphaFoldDB" id="A0AA40JPF9"/>